<evidence type="ECO:0000313" key="2">
    <source>
        <dbReference type="EMBL" id="KOO48658.1"/>
    </source>
</evidence>
<feature type="signal peptide" evidence="1">
    <location>
        <begin position="1"/>
        <end position="20"/>
    </location>
</feature>
<evidence type="ECO:0008006" key="4">
    <source>
        <dbReference type="Google" id="ProtNLM"/>
    </source>
</evidence>
<dbReference type="EMBL" id="LILB01000005">
    <property type="protein sequence ID" value="KOO48658.1"/>
    <property type="molecule type" value="Genomic_DNA"/>
</dbReference>
<keyword evidence="3" id="KW-1185">Reference proteome</keyword>
<reference evidence="3" key="1">
    <citation type="submission" date="2015-08" db="EMBL/GenBank/DDBJ databases">
        <title>Fjat-10028 dsm 16317.</title>
        <authorList>
            <person name="Liu B."/>
            <person name="Wang J."/>
            <person name="Zhu Y."/>
            <person name="Liu G."/>
            <person name="Chen Q."/>
            <person name="Chen Z."/>
            <person name="Lan J."/>
            <person name="Che J."/>
            <person name="Ge C."/>
            <person name="Shi H."/>
            <person name="Pan Z."/>
            <person name="Liu X."/>
        </authorList>
    </citation>
    <scope>NUCLEOTIDE SEQUENCE [LARGE SCALE GENOMIC DNA]</scope>
    <source>
        <strain evidence="3">DSM 16317</strain>
    </source>
</reference>
<evidence type="ECO:0000313" key="3">
    <source>
        <dbReference type="Proteomes" id="UP000036867"/>
    </source>
</evidence>
<dbReference type="GeneID" id="301136324"/>
<dbReference type="RefSeq" id="WP_053416838.1">
    <property type="nucleotide sequence ID" value="NZ_LILB01000005.1"/>
</dbReference>
<dbReference type="AlphaFoldDB" id="A0A0M0LD63"/>
<dbReference type="Proteomes" id="UP000036867">
    <property type="component" value="Unassembled WGS sequence"/>
</dbReference>
<dbReference type="InterPro" id="IPR024984">
    <property type="entry name" value="DUF3888"/>
</dbReference>
<organism evidence="2 3">
    <name type="scientific">Viridibacillus arvi</name>
    <dbReference type="NCBI Taxonomy" id="263475"/>
    <lineage>
        <taxon>Bacteria</taxon>
        <taxon>Bacillati</taxon>
        <taxon>Bacillota</taxon>
        <taxon>Bacilli</taxon>
        <taxon>Bacillales</taxon>
        <taxon>Caryophanaceae</taxon>
        <taxon>Viridibacillus</taxon>
    </lineage>
</organism>
<sequence length="137" mass="15847">MKKMFTFIIFVILTTTSAIAFANLPTNTKATRENLLEDAVIDLLRPQIGKVIENHYGTTFEIGTFCERIIDIKKLDHPGSWLFQTKLEFTTFTGAHNSLDVFTVTLKKDWDSNDWIIKEYKVRKFDPEKNNKCRSPA</sequence>
<name>A0A0M0LD63_9BACL</name>
<gene>
    <name evidence="2" type="ORF">AMD00_09425</name>
</gene>
<feature type="chain" id="PRO_5039550294" description="DUF3888 domain-containing protein" evidence="1">
    <location>
        <begin position="21"/>
        <end position="137"/>
    </location>
</feature>
<dbReference type="Pfam" id="PF13027">
    <property type="entry name" value="DUF3888"/>
    <property type="match status" value="1"/>
</dbReference>
<keyword evidence="1" id="KW-0732">Signal</keyword>
<proteinExistence type="predicted"/>
<comment type="caution">
    <text evidence="2">The sequence shown here is derived from an EMBL/GenBank/DDBJ whole genome shotgun (WGS) entry which is preliminary data.</text>
</comment>
<evidence type="ECO:0000256" key="1">
    <source>
        <dbReference type="SAM" id="SignalP"/>
    </source>
</evidence>
<dbReference type="OrthoDB" id="2882996at2"/>
<protein>
    <recommendedName>
        <fullName evidence="4">DUF3888 domain-containing protein</fullName>
    </recommendedName>
</protein>
<accession>A0A0M0LD63</accession>